<dbReference type="EMBL" id="LNQE01001582">
    <property type="protein sequence ID" value="KUG15144.1"/>
    <property type="molecule type" value="Genomic_DNA"/>
</dbReference>
<sequence length="55" mass="5755">MSSGSVHFFHPAGFPDGEGKVWIAGAAESGLLHSPFDLPQAGLSAHFHTAQIEPL</sequence>
<proteinExistence type="predicted"/>
<gene>
    <name evidence="1" type="ORF">ASZ90_015194</name>
</gene>
<dbReference type="AlphaFoldDB" id="A0A0W8F2M2"/>
<comment type="caution">
    <text evidence="1">The sequence shown here is derived from an EMBL/GenBank/DDBJ whole genome shotgun (WGS) entry which is preliminary data.</text>
</comment>
<evidence type="ECO:0000313" key="1">
    <source>
        <dbReference type="EMBL" id="KUG15144.1"/>
    </source>
</evidence>
<protein>
    <submittedName>
        <fullName evidence="1">Uncharacterized protein</fullName>
    </submittedName>
</protein>
<reference evidence="1" key="1">
    <citation type="journal article" date="2015" name="Proc. Natl. Acad. Sci. U.S.A.">
        <title>Networks of energetic and metabolic interactions define dynamics in microbial communities.</title>
        <authorList>
            <person name="Embree M."/>
            <person name="Liu J.K."/>
            <person name="Al-Bassam M.M."/>
            <person name="Zengler K."/>
        </authorList>
    </citation>
    <scope>NUCLEOTIDE SEQUENCE</scope>
</reference>
<name>A0A0W8F2M2_9ZZZZ</name>
<accession>A0A0W8F2M2</accession>
<organism evidence="1">
    <name type="scientific">hydrocarbon metagenome</name>
    <dbReference type="NCBI Taxonomy" id="938273"/>
    <lineage>
        <taxon>unclassified sequences</taxon>
        <taxon>metagenomes</taxon>
        <taxon>ecological metagenomes</taxon>
    </lineage>
</organism>